<name>A0ACB8Q822_9AGAM</name>
<sequence length="460" mass="51381">MASFSVLPLYCPRRLLQKIDIRVIPTCMTIYTLSFLDRSNIGNAKILNANVGDSLQQTTHITDAEYLNALVIFFVAYAVFELPSNYCLKRLSPSRWFAFLMFGWGTITMIQSAVHDYPALAGVRFLLGVFEAGLFPGIIYFLTFWYRPTERAVRIALIVACAALGGAFGGSIAYGVGFMNEIRGIQGWRWLCIIEGGLTCVLAVCVVFILPDYPETVRWLSNEEREMAVNRIKGDAPLGLAKISWVETRNTLFDWRLYLHYLVFLCVSPPFSSFSLFTPTIVSGLGFKDLAAQLFTVPPFATAFVFVVAVSYLAGRYERWSVAALICLTLSGINFIIEGALPPHFFTARYVFLCCSTCFTFACNPLLLSYLTSNIRGTSAMTLGVPMNITLATAGQIIGECPPLPPWLFIYKFSEAPGYPTGHFTNAGFMLLAAIIVAWLRLIYSRRNHSLKPGEKRWRV</sequence>
<protein>
    <submittedName>
        <fullName evidence="1">MFS transporter</fullName>
    </submittedName>
</protein>
<evidence type="ECO:0000313" key="2">
    <source>
        <dbReference type="Proteomes" id="UP000814128"/>
    </source>
</evidence>
<keyword evidence="2" id="KW-1185">Reference proteome</keyword>
<comment type="caution">
    <text evidence="1">The sequence shown here is derived from an EMBL/GenBank/DDBJ whole genome shotgun (WGS) entry which is preliminary data.</text>
</comment>
<evidence type="ECO:0000313" key="1">
    <source>
        <dbReference type="EMBL" id="KAI0027950.1"/>
    </source>
</evidence>
<dbReference type="EMBL" id="MU273814">
    <property type="protein sequence ID" value="KAI0027950.1"/>
    <property type="molecule type" value="Genomic_DNA"/>
</dbReference>
<organism evidence="1 2">
    <name type="scientific">Vararia minispora EC-137</name>
    <dbReference type="NCBI Taxonomy" id="1314806"/>
    <lineage>
        <taxon>Eukaryota</taxon>
        <taxon>Fungi</taxon>
        <taxon>Dikarya</taxon>
        <taxon>Basidiomycota</taxon>
        <taxon>Agaricomycotina</taxon>
        <taxon>Agaricomycetes</taxon>
        <taxon>Russulales</taxon>
        <taxon>Lachnocladiaceae</taxon>
        <taxon>Vararia</taxon>
    </lineage>
</organism>
<dbReference type="Proteomes" id="UP000814128">
    <property type="component" value="Unassembled WGS sequence"/>
</dbReference>
<proteinExistence type="predicted"/>
<accession>A0ACB8Q822</accession>
<reference evidence="1" key="1">
    <citation type="submission" date="2021-02" db="EMBL/GenBank/DDBJ databases">
        <authorList>
            <consortium name="DOE Joint Genome Institute"/>
            <person name="Ahrendt S."/>
            <person name="Looney B.P."/>
            <person name="Miyauchi S."/>
            <person name="Morin E."/>
            <person name="Drula E."/>
            <person name="Courty P.E."/>
            <person name="Chicoki N."/>
            <person name="Fauchery L."/>
            <person name="Kohler A."/>
            <person name="Kuo A."/>
            <person name="Labutti K."/>
            <person name="Pangilinan J."/>
            <person name="Lipzen A."/>
            <person name="Riley R."/>
            <person name="Andreopoulos W."/>
            <person name="He G."/>
            <person name="Johnson J."/>
            <person name="Barry K.W."/>
            <person name="Grigoriev I.V."/>
            <person name="Nagy L."/>
            <person name="Hibbett D."/>
            <person name="Henrissat B."/>
            <person name="Matheny P.B."/>
            <person name="Labbe J."/>
            <person name="Martin F."/>
        </authorList>
    </citation>
    <scope>NUCLEOTIDE SEQUENCE</scope>
    <source>
        <strain evidence="1">EC-137</strain>
    </source>
</reference>
<gene>
    <name evidence="1" type="ORF">K488DRAFT_59999</name>
</gene>
<reference evidence="1" key="2">
    <citation type="journal article" date="2022" name="New Phytol.">
        <title>Evolutionary transition to the ectomycorrhizal habit in the genomes of a hyperdiverse lineage of mushroom-forming fungi.</title>
        <authorList>
            <person name="Looney B."/>
            <person name="Miyauchi S."/>
            <person name="Morin E."/>
            <person name="Drula E."/>
            <person name="Courty P.E."/>
            <person name="Kohler A."/>
            <person name="Kuo A."/>
            <person name="LaButti K."/>
            <person name="Pangilinan J."/>
            <person name="Lipzen A."/>
            <person name="Riley R."/>
            <person name="Andreopoulos W."/>
            <person name="He G."/>
            <person name="Johnson J."/>
            <person name="Nolan M."/>
            <person name="Tritt A."/>
            <person name="Barry K.W."/>
            <person name="Grigoriev I.V."/>
            <person name="Nagy L.G."/>
            <person name="Hibbett D."/>
            <person name="Henrissat B."/>
            <person name="Matheny P.B."/>
            <person name="Labbe J."/>
            <person name="Martin F.M."/>
        </authorList>
    </citation>
    <scope>NUCLEOTIDE SEQUENCE</scope>
    <source>
        <strain evidence="1">EC-137</strain>
    </source>
</reference>